<evidence type="ECO:0000313" key="3">
    <source>
        <dbReference type="Proteomes" id="UP001644719"/>
    </source>
</evidence>
<dbReference type="EMBL" id="JAAITS010000030">
    <property type="protein sequence ID" value="NSG86015.1"/>
    <property type="molecule type" value="Genomic_DNA"/>
</dbReference>
<reference evidence="2 3" key="1">
    <citation type="journal article" date="2020" name="Cell Host Microbe">
        <title>Functional and Genomic Variation between Human-Derived Isolates of Lachnospiraceae Reveals Inter- and Intra-Species Diversity.</title>
        <authorList>
            <person name="Sorbara M.T."/>
            <person name="Littmann E.R."/>
            <person name="Fontana E."/>
            <person name="Moody T.U."/>
            <person name="Kohout C.E."/>
            <person name="Gjonbalaj M."/>
            <person name="Eaton V."/>
            <person name="Seok R."/>
            <person name="Leiner I.M."/>
            <person name="Pamer E.G."/>
        </authorList>
    </citation>
    <scope>NUCLEOTIDE SEQUENCE [LARGE SCALE GENOMIC DNA]</scope>
    <source>
        <strain evidence="2 3">MSK.17.74</strain>
    </source>
</reference>
<dbReference type="Proteomes" id="UP001644719">
    <property type="component" value="Unassembled WGS sequence"/>
</dbReference>
<comment type="caution">
    <text evidence="2">The sequence shown here is derived from an EMBL/GenBank/DDBJ whole genome shotgun (WGS) entry which is preliminary data.</text>
</comment>
<name>A0ABX2H764_9FIRM</name>
<gene>
    <name evidence="2" type="ORF">G5B17_11455</name>
</gene>
<feature type="region of interest" description="Disordered" evidence="1">
    <location>
        <begin position="71"/>
        <end position="96"/>
    </location>
</feature>
<organism evidence="2 3">
    <name type="scientific">Blautia faecis</name>
    <dbReference type="NCBI Taxonomy" id="871665"/>
    <lineage>
        <taxon>Bacteria</taxon>
        <taxon>Bacillati</taxon>
        <taxon>Bacillota</taxon>
        <taxon>Clostridia</taxon>
        <taxon>Lachnospirales</taxon>
        <taxon>Lachnospiraceae</taxon>
        <taxon>Blautia</taxon>
    </lineage>
</organism>
<accession>A0ABX2H764</accession>
<dbReference type="RefSeq" id="WP_173735985.1">
    <property type="nucleotide sequence ID" value="NZ_JAAIPU010000053.1"/>
</dbReference>
<sequence>MKMKYTILRKPFAWQYLMPNMIEDFNIEIEQANKLNTVCNMSAFNSTGLQELKKIADKYHQISNDFKIVEKDGKTEQYRDNENKTSDEEKNDKDTQ</sequence>
<protein>
    <submittedName>
        <fullName evidence="2">Uncharacterized protein</fullName>
    </submittedName>
</protein>
<proteinExistence type="predicted"/>
<keyword evidence="3" id="KW-1185">Reference proteome</keyword>
<evidence type="ECO:0000313" key="2">
    <source>
        <dbReference type="EMBL" id="NSG86015.1"/>
    </source>
</evidence>
<evidence type="ECO:0000256" key="1">
    <source>
        <dbReference type="SAM" id="MobiDB-lite"/>
    </source>
</evidence>